<dbReference type="CDD" id="cd05242">
    <property type="entry name" value="SDR_a8"/>
    <property type="match status" value="1"/>
</dbReference>
<evidence type="ECO:0000259" key="3">
    <source>
        <dbReference type="Pfam" id="PF08338"/>
    </source>
</evidence>
<dbReference type="PANTHER" id="PTHR11092:SF0">
    <property type="entry name" value="EPIMERASE FAMILY PROTEIN SDR39U1"/>
    <property type="match status" value="1"/>
</dbReference>
<comment type="similarity">
    <text evidence="1">Belongs to the NAD(P)-dependent epimerase/dehydratase family. SDR39U1 subfamily.</text>
</comment>
<dbReference type="AlphaFoldDB" id="A0A7X2S8B6"/>
<dbReference type="InterPro" id="IPR036291">
    <property type="entry name" value="NAD(P)-bd_dom_sf"/>
</dbReference>
<dbReference type="EMBL" id="WMIB01000030">
    <property type="protein sequence ID" value="MTH55479.1"/>
    <property type="molecule type" value="Genomic_DNA"/>
</dbReference>
<comment type="caution">
    <text evidence="4">The sequence shown here is derived from an EMBL/GenBank/DDBJ whole genome shotgun (WGS) entry which is preliminary data.</text>
</comment>
<evidence type="ECO:0000256" key="1">
    <source>
        <dbReference type="ARBA" id="ARBA00009353"/>
    </source>
</evidence>
<dbReference type="NCBIfam" id="TIGR01777">
    <property type="entry name" value="yfcH"/>
    <property type="match status" value="1"/>
</dbReference>
<dbReference type="InterPro" id="IPR001509">
    <property type="entry name" value="Epimerase_deHydtase"/>
</dbReference>
<feature type="domain" description="NAD-dependent epimerase/dehydratase" evidence="2">
    <location>
        <begin position="3"/>
        <end position="213"/>
    </location>
</feature>
<feature type="domain" description="DUF1731" evidence="3">
    <location>
        <begin position="249"/>
        <end position="295"/>
    </location>
</feature>
<dbReference type="InterPro" id="IPR010099">
    <property type="entry name" value="SDR39U1"/>
</dbReference>
<organism evidence="4 5">
    <name type="scientific">Metabacillus mangrovi</name>
    <dbReference type="NCBI Taxonomy" id="1491830"/>
    <lineage>
        <taxon>Bacteria</taxon>
        <taxon>Bacillati</taxon>
        <taxon>Bacillota</taxon>
        <taxon>Bacilli</taxon>
        <taxon>Bacillales</taxon>
        <taxon>Bacillaceae</taxon>
        <taxon>Metabacillus</taxon>
    </lineage>
</organism>
<dbReference type="OrthoDB" id="9801773at2"/>
<proteinExistence type="inferred from homology"/>
<dbReference type="RefSeq" id="WP_155113976.1">
    <property type="nucleotide sequence ID" value="NZ_WMIB01000030.1"/>
</dbReference>
<gene>
    <name evidence="4" type="ORF">GKZ89_18975</name>
</gene>
<keyword evidence="5" id="KW-1185">Reference proteome</keyword>
<dbReference type="Gene3D" id="3.40.50.720">
    <property type="entry name" value="NAD(P)-binding Rossmann-like Domain"/>
    <property type="match status" value="1"/>
</dbReference>
<evidence type="ECO:0000313" key="4">
    <source>
        <dbReference type="EMBL" id="MTH55479.1"/>
    </source>
</evidence>
<accession>A0A7X2S8B6</accession>
<sequence length="297" mass="32611">MKIAIAGGSGFTGSNIAQYFAREGHQVIILSRSEKEGYGNIRYVQWMTAGANPSEHLEGLDAMINLAGKSISTRWTEETKQEIVESRVESVREVYKILESLKQKPSVFINASAVGIYGTSEEKTFTEESETTGSDFLSSTVQKWEQEASMIRDLGIRTVYARFGIVLGEGGMLPKMITPYKLYGGGPLGSGNQWMSWIHVMDIAGLMDHIIKTEAISGPVNATAPNPVQMNTFGKVLGEQLNRPHWLPAPKGAIKAALGEMSILLLEGQRVLPKKAIENGYTFIYPTLERALANIIK</sequence>
<dbReference type="InterPro" id="IPR013549">
    <property type="entry name" value="DUF1731"/>
</dbReference>
<dbReference type="SUPFAM" id="SSF51735">
    <property type="entry name" value="NAD(P)-binding Rossmann-fold domains"/>
    <property type="match status" value="1"/>
</dbReference>
<dbReference type="Pfam" id="PF01370">
    <property type="entry name" value="Epimerase"/>
    <property type="match status" value="1"/>
</dbReference>
<reference evidence="4 5" key="1">
    <citation type="journal article" date="2017" name="Int. J. Syst. Evol. Microbiol.">
        <title>Bacillus mangrovi sp. nov., isolated from a sediment sample from a mangrove forest.</title>
        <authorList>
            <person name="Gupta V."/>
            <person name="Singh P.K."/>
            <person name="Korpole S."/>
            <person name="Tanuku N.R.S."/>
            <person name="Pinnaka A.K."/>
        </authorList>
    </citation>
    <scope>NUCLEOTIDE SEQUENCE [LARGE SCALE GENOMIC DNA]</scope>
    <source>
        <strain evidence="4 5">KCTC 33872</strain>
    </source>
</reference>
<dbReference type="PANTHER" id="PTHR11092">
    <property type="entry name" value="SUGAR NUCLEOTIDE EPIMERASE RELATED"/>
    <property type="match status" value="1"/>
</dbReference>
<dbReference type="Proteomes" id="UP000434639">
    <property type="component" value="Unassembled WGS sequence"/>
</dbReference>
<dbReference type="Pfam" id="PF08338">
    <property type="entry name" value="DUF1731"/>
    <property type="match status" value="1"/>
</dbReference>
<evidence type="ECO:0000259" key="2">
    <source>
        <dbReference type="Pfam" id="PF01370"/>
    </source>
</evidence>
<evidence type="ECO:0000313" key="5">
    <source>
        <dbReference type="Proteomes" id="UP000434639"/>
    </source>
</evidence>
<protein>
    <submittedName>
        <fullName evidence="4">TIGR01777 family protein</fullName>
    </submittedName>
</protein>
<name>A0A7X2S8B6_9BACI</name>